<proteinExistence type="predicted"/>
<protein>
    <submittedName>
        <fullName evidence="1">Uncharacterized protein</fullName>
    </submittedName>
</protein>
<dbReference type="EMBL" id="QPID01000001">
    <property type="protein sequence ID" value="RCU52400.1"/>
    <property type="molecule type" value="Genomic_DNA"/>
</dbReference>
<sequence>MSTLSLHPRKVNSAKRLSSLFKWYRQVAAGNKESLRSNYTEAVVLVASYYRVRCDYFVLASLELEEVFVSFDQALEAVQTVTANPKRQ</sequence>
<dbReference type="Proteomes" id="UP000252558">
    <property type="component" value="Unassembled WGS sequence"/>
</dbReference>
<name>A0A368NQM3_9GAMM</name>
<reference evidence="1 2" key="1">
    <citation type="submission" date="2018-07" db="EMBL/GenBank/DDBJ databases">
        <title>Corallincola holothuriorum sp. nov., a new facultative anaerobe isolated from sea cucumber Apostichopus japonicus.</title>
        <authorList>
            <person name="Xia H."/>
        </authorList>
    </citation>
    <scope>NUCLEOTIDE SEQUENCE [LARGE SCALE GENOMIC DNA]</scope>
    <source>
        <strain evidence="1 2">C4</strain>
    </source>
</reference>
<evidence type="ECO:0000313" key="2">
    <source>
        <dbReference type="Proteomes" id="UP000252558"/>
    </source>
</evidence>
<gene>
    <name evidence="1" type="ORF">DU002_00025</name>
</gene>
<dbReference type="RefSeq" id="WP_114336309.1">
    <property type="nucleotide sequence ID" value="NZ_QPID01000001.1"/>
</dbReference>
<evidence type="ECO:0000313" key="1">
    <source>
        <dbReference type="EMBL" id="RCU52400.1"/>
    </source>
</evidence>
<organism evidence="1 2">
    <name type="scientific">Corallincola holothuriorum</name>
    <dbReference type="NCBI Taxonomy" id="2282215"/>
    <lineage>
        <taxon>Bacteria</taxon>
        <taxon>Pseudomonadati</taxon>
        <taxon>Pseudomonadota</taxon>
        <taxon>Gammaproteobacteria</taxon>
        <taxon>Alteromonadales</taxon>
        <taxon>Psychromonadaceae</taxon>
        <taxon>Corallincola</taxon>
    </lineage>
</organism>
<accession>A0A368NQM3</accession>
<keyword evidence="2" id="KW-1185">Reference proteome</keyword>
<dbReference type="AlphaFoldDB" id="A0A368NQM3"/>
<comment type="caution">
    <text evidence="1">The sequence shown here is derived from an EMBL/GenBank/DDBJ whole genome shotgun (WGS) entry which is preliminary data.</text>
</comment>